<accession>A0A3G5A071</accession>
<feature type="transmembrane region" description="Helical" evidence="1">
    <location>
        <begin position="6"/>
        <end position="23"/>
    </location>
</feature>
<keyword evidence="1" id="KW-0472">Membrane</keyword>
<dbReference type="EMBL" id="MK072137">
    <property type="protein sequence ID" value="AYV79233.1"/>
    <property type="molecule type" value="Genomic_DNA"/>
</dbReference>
<evidence type="ECO:0000313" key="2">
    <source>
        <dbReference type="EMBL" id="AYV79233.1"/>
    </source>
</evidence>
<sequence>MDKIDIIYLIIFSIIGYVISLLIHHKYLNIAIMEPTLDNYHNILYIDENNVCYKYRPIETPCI</sequence>
<gene>
    <name evidence="2" type="ORF">Faunusvirus6_11</name>
</gene>
<keyword evidence="1" id="KW-0812">Transmembrane</keyword>
<keyword evidence="1" id="KW-1133">Transmembrane helix</keyword>
<reference evidence="2" key="1">
    <citation type="submission" date="2018-10" db="EMBL/GenBank/DDBJ databases">
        <title>Hidden diversity of soil giant viruses.</title>
        <authorList>
            <person name="Schulz F."/>
            <person name="Alteio L."/>
            <person name="Goudeau D."/>
            <person name="Ryan E.M."/>
            <person name="Malmstrom R.R."/>
            <person name="Blanchard J."/>
            <person name="Woyke T."/>
        </authorList>
    </citation>
    <scope>NUCLEOTIDE SEQUENCE</scope>
    <source>
        <strain evidence="2">FNV1</strain>
    </source>
</reference>
<organism evidence="2">
    <name type="scientific">Faunusvirus sp</name>
    <dbReference type="NCBI Taxonomy" id="2487766"/>
    <lineage>
        <taxon>Viruses</taxon>
        <taxon>Varidnaviria</taxon>
        <taxon>Bamfordvirae</taxon>
        <taxon>Nucleocytoviricota</taxon>
        <taxon>Megaviricetes</taxon>
        <taxon>Imitervirales</taxon>
        <taxon>Mimiviridae</taxon>
    </lineage>
</organism>
<name>A0A3G5A071_9VIRU</name>
<proteinExistence type="predicted"/>
<evidence type="ECO:0000256" key="1">
    <source>
        <dbReference type="SAM" id="Phobius"/>
    </source>
</evidence>
<protein>
    <submittedName>
        <fullName evidence="2">Uncharacterized protein</fullName>
    </submittedName>
</protein>